<name>A0A6S6UJC4_9BACT</name>
<feature type="transmembrane region" description="Helical" evidence="1">
    <location>
        <begin position="12"/>
        <end position="30"/>
    </location>
</feature>
<proteinExistence type="predicted"/>
<sequence length="145" mass="17102">MIFKNKLIFLKNIIGIVLISFWVYHIVMSIDYLNNIAGMGDSMVIISNSIYSIVSLFLGTIFILIGARLLSFSVANIYLMLFGYCSVFIFKNIWFYGLMKEYNYYFNHTEWDYLRYSNYIIPSIEVHLYGLFFICLYLYLGLTSK</sequence>
<evidence type="ECO:0000256" key="1">
    <source>
        <dbReference type="SAM" id="Phobius"/>
    </source>
</evidence>
<keyword evidence="1" id="KW-0812">Transmembrane</keyword>
<feature type="transmembrane region" description="Helical" evidence="1">
    <location>
        <begin position="119"/>
        <end position="140"/>
    </location>
</feature>
<gene>
    <name evidence="2" type="ORF">HELGO_WM9328</name>
</gene>
<protein>
    <submittedName>
        <fullName evidence="2">Uncharacterized protein</fullName>
    </submittedName>
</protein>
<organism evidence="2">
    <name type="scientific">uncultured Sulfurovum sp</name>
    <dbReference type="NCBI Taxonomy" id="269237"/>
    <lineage>
        <taxon>Bacteria</taxon>
        <taxon>Pseudomonadati</taxon>
        <taxon>Campylobacterota</taxon>
        <taxon>Epsilonproteobacteria</taxon>
        <taxon>Campylobacterales</taxon>
        <taxon>Sulfurovaceae</taxon>
        <taxon>Sulfurovum</taxon>
        <taxon>environmental samples</taxon>
    </lineage>
</organism>
<dbReference type="AlphaFoldDB" id="A0A6S6UJC4"/>
<feature type="transmembrane region" description="Helical" evidence="1">
    <location>
        <begin position="77"/>
        <end position="99"/>
    </location>
</feature>
<keyword evidence="1" id="KW-1133">Transmembrane helix</keyword>
<evidence type="ECO:0000313" key="2">
    <source>
        <dbReference type="EMBL" id="CAA6827503.1"/>
    </source>
</evidence>
<keyword evidence="1" id="KW-0472">Membrane</keyword>
<reference evidence="2" key="1">
    <citation type="submission" date="2020-01" db="EMBL/GenBank/DDBJ databases">
        <authorList>
            <person name="Meier V. D."/>
            <person name="Meier V D."/>
        </authorList>
    </citation>
    <scope>NUCLEOTIDE SEQUENCE</scope>
    <source>
        <strain evidence="2">HLG_WM_MAG_05</strain>
    </source>
</reference>
<feature type="transmembrane region" description="Helical" evidence="1">
    <location>
        <begin position="50"/>
        <end position="70"/>
    </location>
</feature>
<accession>A0A6S6UJC4</accession>
<dbReference type="EMBL" id="CACVAU010000091">
    <property type="protein sequence ID" value="CAA6827503.1"/>
    <property type="molecule type" value="Genomic_DNA"/>
</dbReference>